<keyword evidence="1" id="KW-1133">Transmembrane helix</keyword>
<protein>
    <submittedName>
        <fullName evidence="2">Uncharacterized protein</fullName>
    </submittedName>
</protein>
<dbReference type="AlphaFoldDB" id="A0A2H0KQZ4"/>
<keyword evidence="1" id="KW-0812">Transmembrane</keyword>
<name>A0A2H0KQZ4_9BACT</name>
<accession>A0A2H0KQZ4</accession>
<evidence type="ECO:0000313" key="2">
    <source>
        <dbReference type="EMBL" id="PIQ74578.1"/>
    </source>
</evidence>
<feature type="transmembrane region" description="Helical" evidence="1">
    <location>
        <begin position="69"/>
        <end position="88"/>
    </location>
</feature>
<evidence type="ECO:0000313" key="3">
    <source>
        <dbReference type="Proteomes" id="UP000231550"/>
    </source>
</evidence>
<keyword evidence="1" id="KW-0472">Membrane</keyword>
<evidence type="ECO:0000256" key="1">
    <source>
        <dbReference type="SAM" id="Phobius"/>
    </source>
</evidence>
<dbReference type="EMBL" id="PCVN01000036">
    <property type="protein sequence ID" value="PIQ74578.1"/>
    <property type="molecule type" value="Genomic_DNA"/>
</dbReference>
<sequence length="98" mass="11454">MFVDTNTPSGWRIGQKKALDTFFLNSSPQNESLPHKFRRRSGRERVRCFISLLRHCVGGFLFVCRVVLSVLLFTLITEIFSLGMFVFFKNYDDAENHF</sequence>
<proteinExistence type="predicted"/>
<organism evidence="2 3">
    <name type="scientific">Candidatus Portnoybacteria bacterium CG11_big_fil_rev_8_21_14_0_20_44_10</name>
    <dbReference type="NCBI Taxonomy" id="1974818"/>
    <lineage>
        <taxon>Bacteria</taxon>
        <taxon>Candidatus Portnoyibacteriota</taxon>
    </lineage>
</organism>
<dbReference type="Proteomes" id="UP000231550">
    <property type="component" value="Unassembled WGS sequence"/>
</dbReference>
<comment type="caution">
    <text evidence="2">The sequence shown here is derived from an EMBL/GenBank/DDBJ whole genome shotgun (WGS) entry which is preliminary data.</text>
</comment>
<gene>
    <name evidence="2" type="ORF">COV85_01355</name>
</gene>
<reference evidence="2 3" key="1">
    <citation type="submission" date="2017-09" db="EMBL/GenBank/DDBJ databases">
        <title>Depth-based differentiation of microbial function through sediment-hosted aquifers and enrichment of novel symbionts in the deep terrestrial subsurface.</title>
        <authorList>
            <person name="Probst A.J."/>
            <person name="Ladd B."/>
            <person name="Jarett J.K."/>
            <person name="Geller-Mcgrath D.E."/>
            <person name="Sieber C.M."/>
            <person name="Emerson J.B."/>
            <person name="Anantharaman K."/>
            <person name="Thomas B.C."/>
            <person name="Malmstrom R."/>
            <person name="Stieglmeier M."/>
            <person name="Klingl A."/>
            <person name="Woyke T."/>
            <person name="Ryan C.M."/>
            <person name="Banfield J.F."/>
        </authorList>
    </citation>
    <scope>NUCLEOTIDE SEQUENCE [LARGE SCALE GENOMIC DNA]</scope>
    <source>
        <strain evidence="2">CG11_big_fil_rev_8_21_14_0_20_44_10</strain>
    </source>
</reference>